<evidence type="ECO:0000259" key="11">
    <source>
        <dbReference type="PROSITE" id="PS50023"/>
    </source>
</evidence>
<dbReference type="Gene3D" id="1.20.58.530">
    <property type="match status" value="1"/>
</dbReference>
<feature type="region of interest" description="Actin-binding" evidence="9">
    <location>
        <begin position="666"/>
        <end position="688"/>
    </location>
</feature>
<dbReference type="Gene3D" id="1.10.10.820">
    <property type="match status" value="1"/>
</dbReference>
<dbReference type="Proteomes" id="UP000013827">
    <property type="component" value="Unassembled WGS sequence"/>
</dbReference>
<comment type="similarity">
    <text evidence="9">Belongs to the TRAFAC class myosin-kinesin ATPase superfamily. Myosin family.</text>
</comment>
<dbReference type="GO" id="GO:0005737">
    <property type="term" value="C:cytoplasm"/>
    <property type="evidence" value="ECO:0007669"/>
    <property type="project" value="TreeGrafter"/>
</dbReference>
<evidence type="ECO:0000256" key="9">
    <source>
        <dbReference type="PROSITE-ProRule" id="PRU00782"/>
    </source>
</evidence>
<dbReference type="AlphaFoldDB" id="A0A0D3IY99"/>
<evidence type="ECO:0000256" key="5">
    <source>
        <dbReference type="ARBA" id="ARBA00023123"/>
    </source>
</evidence>
<feature type="region of interest" description="Disordered" evidence="10">
    <location>
        <begin position="737"/>
        <end position="771"/>
    </location>
</feature>
<keyword evidence="5 9" id="KW-0518">Myosin</keyword>
<dbReference type="Pfam" id="PF00412">
    <property type="entry name" value="LIM"/>
    <property type="match status" value="1"/>
</dbReference>
<accession>A0A0D3IY99</accession>
<dbReference type="Pfam" id="PF00063">
    <property type="entry name" value="Myosin_head"/>
    <property type="match status" value="2"/>
</dbReference>
<dbReference type="eggNOG" id="KOG1700">
    <property type="taxonomic scope" value="Eukaryota"/>
</dbReference>
<dbReference type="HOGENOM" id="CLU_362677_0_0_1"/>
<dbReference type="KEGG" id="ehx:EMIHUDRAFT_221774"/>
<dbReference type="Gene3D" id="2.10.110.10">
    <property type="entry name" value="Cysteine Rich Protein"/>
    <property type="match status" value="1"/>
</dbReference>
<dbReference type="GO" id="GO:0016459">
    <property type="term" value="C:myosin complex"/>
    <property type="evidence" value="ECO:0007669"/>
    <property type="project" value="UniProtKB-KW"/>
</dbReference>
<dbReference type="RefSeq" id="XP_005756384.1">
    <property type="nucleotide sequence ID" value="XM_005756327.1"/>
</dbReference>
<dbReference type="GeneID" id="17262383"/>
<dbReference type="PROSITE" id="PS50023">
    <property type="entry name" value="LIM_DOMAIN_2"/>
    <property type="match status" value="1"/>
</dbReference>
<dbReference type="STRING" id="2903.R1CNW5"/>
<keyword evidence="7 9" id="KW-0009">Actin-binding</keyword>
<evidence type="ECO:0000259" key="12">
    <source>
        <dbReference type="PROSITE" id="PS51456"/>
    </source>
</evidence>
<dbReference type="InterPro" id="IPR001781">
    <property type="entry name" value="Znf_LIM"/>
</dbReference>
<evidence type="ECO:0000256" key="4">
    <source>
        <dbReference type="ARBA" id="ARBA00022840"/>
    </source>
</evidence>
<keyword evidence="3 8" id="KW-0862">Zinc</keyword>
<dbReference type="PROSITE" id="PS51456">
    <property type="entry name" value="MYOSIN_MOTOR"/>
    <property type="match status" value="1"/>
</dbReference>
<evidence type="ECO:0000256" key="8">
    <source>
        <dbReference type="PROSITE-ProRule" id="PRU00125"/>
    </source>
</evidence>
<keyword evidence="2 9" id="KW-0547">Nucleotide-binding</keyword>
<dbReference type="EnsemblProtists" id="EOD03955">
    <property type="protein sequence ID" value="EOD03955"/>
    <property type="gene ID" value="EMIHUDRAFT_221774"/>
</dbReference>
<dbReference type="RefSeq" id="XP_005768663.1">
    <property type="nucleotide sequence ID" value="XM_005768606.1"/>
</dbReference>
<dbReference type="GO" id="GO:0046872">
    <property type="term" value="F:metal ion binding"/>
    <property type="evidence" value="ECO:0007669"/>
    <property type="project" value="UniProtKB-KW"/>
</dbReference>
<sequence length="771" mass="83538">MVLGGGGEPCSLCKQTVYPAELMTTGLGRFHFSCFRCTKCARQLQQSTYCQDAKTGRLYCKPHYSQLAVAAGIQAVADGGVDASAGVLVHRKTKTAEEMEVELALDEGALVWVELGMVPDAVSLLGADLADPFVACTVVGRSGEVFTVSSGGGEAEVPRPCVWLRDRSSSANNLRLQHLNEANLLGNVQRRFEARHIYTQTGALELLALNPYAPLCSYDEDQMERYRRARGAPVESAPDEAQQSEEPHIFGVAEEIWRAVSEAEAEGASAGTESRSVVVSGESGSGKTESNRQLLSYFRWRSTGGGDGAAAISRVLALSDVLLESFGNASTVNNHNSSRFGKYLAVDVASNALAGGSFSTYLLETTRLVRRATGERNFHGLYMLCAGAAKHKRAALRLRAAKEHFYTLVSSSDKQREAAAPPDAPTRIERRFDALEDALSQLRGVRAVSVWRALYAGLFSRLVAELNALLRPDGPANGGQYIGLLDIFGFESLETNSLEQLLINYANEALHHLFLRHVFRGFSDEALASVLGDASRIDNRCCVALIDAPPKGLLHILDHQCRAPQGSETAFCLSATQKHEEDPFFTVPKLSRDCSHDASSAFIVRHFAADVLYTSGGFLESNNDTLVGGSHWLRASTEPLVTELFEEDKAVAGTFSSVGGRFAANLKELMARLRSTQTHFVRCMKSNGGALPHTFDAPYVRHALRDRLPKLATPRGIGLTRAGCAPLAPRGLLQKRPAAALASRRRRRPRQGIRAEASLARVASETSRGSS</sequence>
<dbReference type="GO" id="GO:0051015">
    <property type="term" value="F:actin filament binding"/>
    <property type="evidence" value="ECO:0007669"/>
    <property type="project" value="TreeGrafter"/>
</dbReference>
<keyword evidence="14" id="KW-1185">Reference proteome</keyword>
<dbReference type="InterPro" id="IPR001609">
    <property type="entry name" value="Myosin_head_motor_dom-like"/>
</dbReference>
<dbReference type="InterPro" id="IPR036961">
    <property type="entry name" value="Kinesin_motor_dom_sf"/>
</dbReference>
<evidence type="ECO:0000313" key="13">
    <source>
        <dbReference type="EnsemblProtists" id="EOD16234"/>
    </source>
</evidence>
<evidence type="ECO:0000256" key="10">
    <source>
        <dbReference type="SAM" id="MobiDB-lite"/>
    </source>
</evidence>
<dbReference type="SUPFAM" id="SSF52540">
    <property type="entry name" value="P-loop containing nucleoside triphosphate hydrolases"/>
    <property type="match status" value="1"/>
</dbReference>
<feature type="compositionally biased region" description="Low complexity" evidence="10">
    <location>
        <begin position="266"/>
        <end position="286"/>
    </location>
</feature>
<dbReference type="GO" id="GO:0000146">
    <property type="term" value="F:microfilament motor activity"/>
    <property type="evidence" value="ECO:0007669"/>
    <property type="project" value="TreeGrafter"/>
</dbReference>
<dbReference type="PANTHER" id="PTHR13140">
    <property type="entry name" value="MYOSIN"/>
    <property type="match status" value="1"/>
</dbReference>
<keyword evidence="4 9" id="KW-0067">ATP-binding</keyword>
<keyword evidence="6 9" id="KW-0505">Motor protein</keyword>
<dbReference type="PRINTS" id="PR00193">
    <property type="entry name" value="MYOSINHEAVY"/>
</dbReference>
<evidence type="ECO:0008006" key="15">
    <source>
        <dbReference type="Google" id="ProtNLM"/>
    </source>
</evidence>
<evidence type="ECO:0000256" key="1">
    <source>
        <dbReference type="ARBA" id="ARBA00022723"/>
    </source>
</evidence>
<dbReference type="GO" id="GO:0016020">
    <property type="term" value="C:membrane"/>
    <property type="evidence" value="ECO:0007669"/>
    <property type="project" value="TreeGrafter"/>
</dbReference>
<protein>
    <recommendedName>
        <fullName evidence="15">Myosin motor domain-containing protein</fullName>
    </recommendedName>
</protein>
<name>A0A0D3IY99_EMIH1</name>
<keyword evidence="1 8" id="KW-0479">Metal-binding</keyword>
<dbReference type="GO" id="GO:0007015">
    <property type="term" value="P:actin filament organization"/>
    <property type="evidence" value="ECO:0007669"/>
    <property type="project" value="TreeGrafter"/>
</dbReference>
<feature type="region of interest" description="Disordered" evidence="10">
    <location>
        <begin position="264"/>
        <end position="286"/>
    </location>
</feature>
<feature type="binding site" evidence="9">
    <location>
        <begin position="281"/>
        <end position="288"/>
    </location>
    <ligand>
        <name>ATP</name>
        <dbReference type="ChEBI" id="CHEBI:30616"/>
    </ligand>
</feature>
<proteinExistence type="inferred from homology"/>
<feature type="domain" description="LIM zinc-binding" evidence="11">
    <location>
        <begin position="8"/>
        <end position="70"/>
    </location>
</feature>
<evidence type="ECO:0000313" key="14">
    <source>
        <dbReference type="Proteomes" id="UP000013827"/>
    </source>
</evidence>
<reference evidence="13" key="2">
    <citation type="submission" date="2024-10" db="UniProtKB">
        <authorList>
            <consortium name="EnsemblProtists"/>
        </authorList>
    </citation>
    <scope>IDENTIFICATION</scope>
</reference>
<evidence type="ECO:0000256" key="2">
    <source>
        <dbReference type="ARBA" id="ARBA00022741"/>
    </source>
</evidence>
<reference evidence="14" key="1">
    <citation type="journal article" date="2013" name="Nature">
        <title>Pan genome of the phytoplankton Emiliania underpins its global distribution.</title>
        <authorList>
            <person name="Read B.A."/>
            <person name="Kegel J."/>
            <person name="Klute M.J."/>
            <person name="Kuo A."/>
            <person name="Lefebvre S.C."/>
            <person name="Maumus F."/>
            <person name="Mayer C."/>
            <person name="Miller J."/>
            <person name="Monier A."/>
            <person name="Salamov A."/>
            <person name="Young J."/>
            <person name="Aguilar M."/>
            <person name="Claverie J.M."/>
            <person name="Frickenhaus S."/>
            <person name="Gonzalez K."/>
            <person name="Herman E.K."/>
            <person name="Lin Y.C."/>
            <person name="Napier J."/>
            <person name="Ogata H."/>
            <person name="Sarno A.F."/>
            <person name="Shmutz J."/>
            <person name="Schroeder D."/>
            <person name="de Vargas C."/>
            <person name="Verret F."/>
            <person name="von Dassow P."/>
            <person name="Valentin K."/>
            <person name="Van de Peer Y."/>
            <person name="Wheeler G."/>
            <person name="Dacks J.B."/>
            <person name="Delwiche C.F."/>
            <person name="Dyhrman S.T."/>
            <person name="Glockner G."/>
            <person name="John U."/>
            <person name="Richards T."/>
            <person name="Worden A.Z."/>
            <person name="Zhang X."/>
            <person name="Grigoriev I.V."/>
            <person name="Allen A.E."/>
            <person name="Bidle K."/>
            <person name="Borodovsky M."/>
            <person name="Bowler C."/>
            <person name="Brownlee C."/>
            <person name="Cock J.M."/>
            <person name="Elias M."/>
            <person name="Gladyshev V.N."/>
            <person name="Groth M."/>
            <person name="Guda C."/>
            <person name="Hadaegh A."/>
            <person name="Iglesias-Rodriguez M.D."/>
            <person name="Jenkins J."/>
            <person name="Jones B.M."/>
            <person name="Lawson T."/>
            <person name="Leese F."/>
            <person name="Lindquist E."/>
            <person name="Lobanov A."/>
            <person name="Lomsadze A."/>
            <person name="Malik S.B."/>
            <person name="Marsh M.E."/>
            <person name="Mackinder L."/>
            <person name="Mock T."/>
            <person name="Mueller-Roeber B."/>
            <person name="Pagarete A."/>
            <person name="Parker M."/>
            <person name="Probert I."/>
            <person name="Quesneville H."/>
            <person name="Raines C."/>
            <person name="Rensing S.A."/>
            <person name="Riano-Pachon D.M."/>
            <person name="Richier S."/>
            <person name="Rokitta S."/>
            <person name="Shiraiwa Y."/>
            <person name="Soanes D.M."/>
            <person name="van der Giezen M."/>
            <person name="Wahlund T.M."/>
            <person name="Williams B."/>
            <person name="Wilson W."/>
            <person name="Wolfe G."/>
            <person name="Wurch L.L."/>
        </authorList>
    </citation>
    <scope>NUCLEOTIDE SEQUENCE</scope>
</reference>
<dbReference type="KEGG" id="ehx:EMIHUDRAFT_210538"/>
<keyword evidence="8" id="KW-0440">LIM domain</keyword>
<organism evidence="13 14">
    <name type="scientific">Emiliania huxleyi (strain CCMP1516)</name>
    <dbReference type="NCBI Taxonomy" id="280463"/>
    <lineage>
        <taxon>Eukaryota</taxon>
        <taxon>Haptista</taxon>
        <taxon>Haptophyta</taxon>
        <taxon>Prymnesiophyceae</taxon>
        <taxon>Isochrysidales</taxon>
        <taxon>Noelaerhabdaceae</taxon>
        <taxon>Emiliania</taxon>
    </lineage>
</organism>
<dbReference type="PROSITE" id="PS00478">
    <property type="entry name" value="LIM_DOMAIN_1"/>
    <property type="match status" value="1"/>
</dbReference>
<dbReference type="SMART" id="SM00132">
    <property type="entry name" value="LIM"/>
    <property type="match status" value="1"/>
</dbReference>
<dbReference type="eggNOG" id="KOG0160">
    <property type="taxonomic scope" value="Eukaryota"/>
</dbReference>
<evidence type="ECO:0000256" key="3">
    <source>
        <dbReference type="ARBA" id="ARBA00022833"/>
    </source>
</evidence>
<dbReference type="GeneID" id="17250085"/>
<dbReference type="GO" id="GO:0005524">
    <property type="term" value="F:ATP binding"/>
    <property type="evidence" value="ECO:0007669"/>
    <property type="project" value="UniProtKB-UniRule"/>
</dbReference>
<dbReference type="PANTHER" id="PTHR13140:SF706">
    <property type="entry name" value="DILUTE CLASS UNCONVENTIONAL MYOSIN, ISOFORM C"/>
    <property type="match status" value="1"/>
</dbReference>
<feature type="domain" description="Myosin motor" evidence="12">
    <location>
        <begin position="168"/>
        <end position="705"/>
    </location>
</feature>
<dbReference type="CDD" id="cd09358">
    <property type="entry name" value="LIM_Mical_like"/>
    <property type="match status" value="1"/>
</dbReference>
<dbReference type="SMART" id="SM00242">
    <property type="entry name" value="MYSc"/>
    <property type="match status" value="1"/>
</dbReference>
<dbReference type="PaxDb" id="2903-EOD03955"/>
<evidence type="ECO:0000256" key="6">
    <source>
        <dbReference type="ARBA" id="ARBA00023175"/>
    </source>
</evidence>
<dbReference type="Gene3D" id="3.40.850.10">
    <property type="entry name" value="Kinesin motor domain"/>
    <property type="match status" value="2"/>
</dbReference>
<evidence type="ECO:0000256" key="7">
    <source>
        <dbReference type="ARBA" id="ARBA00023203"/>
    </source>
</evidence>
<dbReference type="CDD" id="cd00124">
    <property type="entry name" value="MYSc"/>
    <property type="match status" value="1"/>
</dbReference>
<dbReference type="InterPro" id="IPR027417">
    <property type="entry name" value="P-loop_NTPase"/>
</dbReference>
<dbReference type="Gene3D" id="1.20.120.720">
    <property type="entry name" value="Myosin VI head, motor domain, U50 subdomain"/>
    <property type="match status" value="1"/>
</dbReference>
<dbReference type="EnsemblProtists" id="EOD16234">
    <property type="protein sequence ID" value="EOD16234"/>
    <property type="gene ID" value="EMIHUDRAFT_210538"/>
</dbReference>